<evidence type="ECO:0000313" key="1">
    <source>
        <dbReference type="EMBL" id="KAI1692607.1"/>
    </source>
</evidence>
<name>A0AAD4MHR7_9BILA</name>
<comment type="caution">
    <text evidence="1">The sequence shown here is derived from an EMBL/GenBank/DDBJ whole genome shotgun (WGS) entry which is preliminary data.</text>
</comment>
<evidence type="ECO:0000313" key="2">
    <source>
        <dbReference type="Proteomes" id="UP001201812"/>
    </source>
</evidence>
<keyword evidence="2" id="KW-1185">Reference proteome</keyword>
<dbReference type="AlphaFoldDB" id="A0AAD4MHR7"/>
<gene>
    <name evidence="1" type="ORF">DdX_21161</name>
</gene>
<accession>A0AAD4MHR7</accession>
<reference evidence="1" key="1">
    <citation type="submission" date="2022-01" db="EMBL/GenBank/DDBJ databases">
        <title>Genome Sequence Resource for Two Populations of Ditylenchus destructor, the Migratory Endoparasitic Phytonematode.</title>
        <authorList>
            <person name="Zhang H."/>
            <person name="Lin R."/>
            <person name="Xie B."/>
        </authorList>
    </citation>
    <scope>NUCLEOTIDE SEQUENCE</scope>
    <source>
        <strain evidence="1">BazhouSP</strain>
    </source>
</reference>
<protein>
    <submittedName>
        <fullName evidence="1">Uncharacterized protein</fullName>
    </submittedName>
</protein>
<dbReference type="Proteomes" id="UP001201812">
    <property type="component" value="Unassembled WGS sequence"/>
</dbReference>
<dbReference type="EMBL" id="JAKKPZ010000739">
    <property type="protein sequence ID" value="KAI1692607.1"/>
    <property type="molecule type" value="Genomic_DNA"/>
</dbReference>
<proteinExistence type="predicted"/>
<organism evidence="1 2">
    <name type="scientific">Ditylenchus destructor</name>
    <dbReference type="NCBI Taxonomy" id="166010"/>
    <lineage>
        <taxon>Eukaryota</taxon>
        <taxon>Metazoa</taxon>
        <taxon>Ecdysozoa</taxon>
        <taxon>Nematoda</taxon>
        <taxon>Chromadorea</taxon>
        <taxon>Rhabditida</taxon>
        <taxon>Tylenchina</taxon>
        <taxon>Tylenchomorpha</taxon>
        <taxon>Sphaerularioidea</taxon>
        <taxon>Anguinidae</taxon>
        <taxon>Anguininae</taxon>
        <taxon>Ditylenchus</taxon>
    </lineage>
</organism>
<sequence length="170" mass="19888">MESVAYLWRDGEIRIRNAQYSQNFQRILNSPTLLQCQKLNLDCAQFSFKDYKVLYSVKVIETNYNKKEIDPENWPQFLEQPGVKPVVVLRKLPSKSFNDVFDILFKSFSSAVLPNAFKIAFVNHHEPLTEFREMNNTSGEILELKTGFPTECQAEHLEEDDRYTLERSSI</sequence>